<dbReference type="EMBL" id="KB933260">
    <property type="protein sequence ID" value="EON97796.1"/>
    <property type="molecule type" value="Genomic_DNA"/>
</dbReference>
<reference evidence="3" key="1">
    <citation type="journal article" date="2013" name="Genome Announc.">
        <title>Draft genome sequence of the ascomycete Phaeoacremonium aleophilum strain UCR-PA7, a causal agent of the esca disease complex in grapevines.</title>
        <authorList>
            <person name="Blanco-Ulate B."/>
            <person name="Rolshausen P."/>
            <person name="Cantu D."/>
        </authorList>
    </citation>
    <scope>NUCLEOTIDE SEQUENCE [LARGE SCALE GENOMIC DNA]</scope>
    <source>
        <strain evidence="3">UCR-PA7</strain>
    </source>
</reference>
<dbReference type="eggNOG" id="ENOG502R3N6">
    <property type="taxonomic scope" value="Eukaryota"/>
</dbReference>
<accession>R8BER8</accession>
<organism evidence="2 3">
    <name type="scientific">Phaeoacremonium minimum (strain UCR-PA7)</name>
    <name type="common">Esca disease fungus</name>
    <name type="synonym">Togninia minima</name>
    <dbReference type="NCBI Taxonomy" id="1286976"/>
    <lineage>
        <taxon>Eukaryota</taxon>
        <taxon>Fungi</taxon>
        <taxon>Dikarya</taxon>
        <taxon>Ascomycota</taxon>
        <taxon>Pezizomycotina</taxon>
        <taxon>Sordariomycetes</taxon>
        <taxon>Sordariomycetidae</taxon>
        <taxon>Togniniales</taxon>
        <taxon>Togniniaceae</taxon>
        <taxon>Phaeoacremonium</taxon>
    </lineage>
</organism>
<gene>
    <name evidence="2" type="ORF">UCRPA7_6712</name>
</gene>
<name>R8BER8_PHAM7</name>
<evidence type="ECO:0000313" key="3">
    <source>
        <dbReference type="Proteomes" id="UP000014074"/>
    </source>
</evidence>
<feature type="compositionally biased region" description="Low complexity" evidence="1">
    <location>
        <begin position="182"/>
        <end position="200"/>
    </location>
</feature>
<protein>
    <submittedName>
        <fullName evidence="2">Putative f-box domain-containing protein</fullName>
    </submittedName>
</protein>
<dbReference type="RefSeq" id="XP_007917440.1">
    <property type="nucleotide sequence ID" value="XM_007919249.1"/>
</dbReference>
<dbReference type="GeneID" id="19327398"/>
<proteinExistence type="predicted"/>
<keyword evidence="3" id="KW-1185">Reference proteome</keyword>
<dbReference type="OrthoDB" id="3199516at2759"/>
<feature type="region of interest" description="Disordered" evidence="1">
    <location>
        <begin position="410"/>
        <end position="434"/>
    </location>
</feature>
<feature type="region of interest" description="Disordered" evidence="1">
    <location>
        <begin position="736"/>
        <end position="805"/>
    </location>
</feature>
<evidence type="ECO:0000313" key="2">
    <source>
        <dbReference type="EMBL" id="EON97796.1"/>
    </source>
</evidence>
<feature type="compositionally biased region" description="Acidic residues" evidence="1">
    <location>
        <begin position="738"/>
        <end position="768"/>
    </location>
</feature>
<dbReference type="KEGG" id="tmn:UCRPA7_6712"/>
<feature type="region of interest" description="Disordered" evidence="1">
    <location>
        <begin position="336"/>
        <end position="377"/>
    </location>
</feature>
<sequence length="826" mass="90318">MPLLITHTNDLTSLALTNSTLHNLAVPHIYARFDIVWPDAHMTSSDTKSVDALTYGLSTLCLGSSFARTTQRLFGNGVRPGRQLSKFVGNEYAKYTRKFSLGNGPNDWVAEYMITKESGKMLGTLVALAVAKMVNLETFVWDMPTGVLSDIFMALSSLPEQHSNQECKLERVWIRWHDNNESPASSSSSSPSSTSQPTAVVPLGSTLTPIGISLPPSAAHPAPRPAIPYSESQVEYPTFSVLPALKSLTVLDIDELAYLDEMAVLVERSKDKLQELRVGVSSKATHKDFVQTWDGDKLQQIDHNARWPGESTIGERRLGGVLGVLVGRVYDIRRKGGGKAREPSVTQPATSDEIPIAGSSSQAAGVGHDGIGSSPANQGEVVVSSELQASEPAATLGTPLSPQQTFAMDLPTASPEKSSSSLRSRLTRATKAEGVGRKRLEGKLKLQTLELERIPLSMQVCAKAFDWTVLTNLTILECAQHENLWKLLKKQFLPTPMVAGFGISPSSSKQVQNAPLQYHLNLKHIHTDITSPALISFIKETLAPNTLEALFLQDRRRASGPPPVTIDAIFRGALKRHRLSLRKLLLDSAAKALATGSGPENIRWRNWVLSTEMILYITSGRMSNLRELAVSMDYRDWHTFLQRLPNVPQLRSLNIPYIADHVIGNFEPKELALQIADIITLRPEIQLCYVGISTKCFEILETPLSDKTGNGLLNGGLSDSPIDSVTGAHSGLVTVVDASDDGESVDTSDDENDDDDDDNDETEDEDEGTPTSPTDPDETQSEHSDGADSEDSFVEPDSGSKTRLRLREILFYDDKVAIFKARHGRL</sequence>
<dbReference type="Proteomes" id="UP000014074">
    <property type="component" value="Unassembled WGS sequence"/>
</dbReference>
<dbReference type="HOGENOM" id="CLU_007899_0_0_1"/>
<evidence type="ECO:0000256" key="1">
    <source>
        <dbReference type="SAM" id="MobiDB-lite"/>
    </source>
</evidence>
<feature type="region of interest" description="Disordered" evidence="1">
    <location>
        <begin position="180"/>
        <end position="200"/>
    </location>
</feature>
<dbReference type="AlphaFoldDB" id="R8BER8"/>